<keyword evidence="4" id="KW-1185">Reference proteome</keyword>
<reference evidence="4" key="1">
    <citation type="submission" date="2018-05" db="EMBL/GenBank/DDBJ databases">
        <title>Zavarzinia sp. HR-AS.</title>
        <authorList>
            <person name="Lee Y."/>
            <person name="Jeon C.O."/>
        </authorList>
    </citation>
    <scope>NUCLEOTIDE SEQUENCE [LARGE SCALE GENOMIC DNA]</scope>
    <source>
        <strain evidence="4">DSM 1231</strain>
    </source>
</reference>
<dbReference type="InterPro" id="IPR027417">
    <property type="entry name" value="P-loop_NTPase"/>
</dbReference>
<dbReference type="Pfam" id="PF13304">
    <property type="entry name" value="AAA_21"/>
    <property type="match status" value="1"/>
</dbReference>
<comment type="caution">
    <text evidence="3">The sequence shown here is derived from an EMBL/GenBank/DDBJ whole genome shotgun (WGS) entry which is preliminary data.</text>
</comment>
<dbReference type="SUPFAM" id="SSF52540">
    <property type="entry name" value="P-loop containing nucleoside triphosphate hydrolases"/>
    <property type="match status" value="1"/>
</dbReference>
<dbReference type="EMBL" id="QGLF01000004">
    <property type="protein sequence ID" value="PWR19828.1"/>
    <property type="molecule type" value="Genomic_DNA"/>
</dbReference>
<dbReference type="PANTHER" id="PTHR32182:SF25">
    <property type="entry name" value="SLR1056 PROTEIN"/>
    <property type="match status" value="1"/>
</dbReference>
<dbReference type="InterPro" id="IPR014555">
    <property type="entry name" value="RecF-like"/>
</dbReference>
<dbReference type="PANTHER" id="PTHR32182">
    <property type="entry name" value="DNA REPLICATION AND REPAIR PROTEIN RECF"/>
    <property type="match status" value="1"/>
</dbReference>
<evidence type="ECO:0000313" key="3">
    <source>
        <dbReference type="EMBL" id="PWR19828.1"/>
    </source>
</evidence>
<organism evidence="3 4">
    <name type="scientific">Zavarzinia compransoris</name>
    <dbReference type="NCBI Taxonomy" id="1264899"/>
    <lineage>
        <taxon>Bacteria</taxon>
        <taxon>Pseudomonadati</taxon>
        <taxon>Pseudomonadota</taxon>
        <taxon>Alphaproteobacteria</taxon>
        <taxon>Rhodospirillales</taxon>
        <taxon>Zavarziniaceae</taxon>
        <taxon>Zavarzinia</taxon>
    </lineage>
</organism>
<feature type="domain" description="ATPase AAA-type core" evidence="1">
    <location>
        <begin position="256"/>
        <end position="354"/>
    </location>
</feature>
<dbReference type="PIRSF" id="PIRSF029347">
    <property type="entry name" value="RecF"/>
    <property type="match status" value="1"/>
</dbReference>
<dbReference type="InterPro" id="IPR003959">
    <property type="entry name" value="ATPase_AAA_core"/>
</dbReference>
<proteinExistence type="predicted"/>
<protein>
    <submittedName>
        <fullName evidence="3">Recombinase RecF</fullName>
    </submittedName>
</protein>
<dbReference type="Gene3D" id="3.40.50.300">
    <property type="entry name" value="P-loop containing nucleotide triphosphate hydrolases"/>
    <property type="match status" value="2"/>
</dbReference>
<feature type="domain" description="Rad50/SbcC-type AAA" evidence="2">
    <location>
        <begin position="26"/>
        <end position="64"/>
    </location>
</feature>
<evidence type="ECO:0000259" key="1">
    <source>
        <dbReference type="Pfam" id="PF13304"/>
    </source>
</evidence>
<name>A0A317DYK7_9PROT</name>
<dbReference type="GO" id="GO:0005524">
    <property type="term" value="F:ATP binding"/>
    <property type="evidence" value="ECO:0007669"/>
    <property type="project" value="InterPro"/>
</dbReference>
<dbReference type="Proteomes" id="UP000246077">
    <property type="component" value="Unassembled WGS sequence"/>
</dbReference>
<dbReference type="Pfam" id="PF13476">
    <property type="entry name" value="AAA_23"/>
    <property type="match status" value="1"/>
</dbReference>
<dbReference type="InterPro" id="IPR038729">
    <property type="entry name" value="Rad50/SbcC_AAA"/>
</dbReference>
<evidence type="ECO:0000259" key="2">
    <source>
        <dbReference type="Pfam" id="PF13476"/>
    </source>
</evidence>
<sequence>MPCWRARRRCCGAFSPSFDPVIRRFRIRNYRSLRDVEIAPAGLTVVTGANGAGKSNLYRALTLAAAAARGQLAPTLMAEGGMPSALWAGAWRQDERRRMVVEVEGSAWSYALALGLAPHEWPAGAPPPVFALDPVVGEEHLHGADGTLLLERDGPGAWMRAKGAKGRTAFPPGLEPQEAALAQVREPHLYPDLAQAQAEMARWRFYHHFRTDAASPIRMPQVGTRTPVLSADGGDLAAAVTTIREIGDTGSLDEAIDRAFPGARLEVEQDLGHFALFLRRRDFKRPFAARELSDGTLRYLCLAAALLSPRPSPLLILNEPDQSLHPDLAEPLAELIARAAEDSQLWVITHSEALARSLLRHGAAGYDLRLEGGATLAEATA</sequence>
<gene>
    <name evidence="3" type="ORF">DKG75_15330</name>
</gene>
<dbReference type="OrthoDB" id="7596665at2"/>
<dbReference type="GO" id="GO:0016887">
    <property type="term" value="F:ATP hydrolysis activity"/>
    <property type="evidence" value="ECO:0007669"/>
    <property type="project" value="InterPro"/>
</dbReference>
<dbReference type="AlphaFoldDB" id="A0A317DYK7"/>
<dbReference type="GO" id="GO:0000731">
    <property type="term" value="P:DNA synthesis involved in DNA repair"/>
    <property type="evidence" value="ECO:0007669"/>
    <property type="project" value="TreeGrafter"/>
</dbReference>
<evidence type="ECO:0000313" key="4">
    <source>
        <dbReference type="Proteomes" id="UP000246077"/>
    </source>
</evidence>
<accession>A0A317DYK7</accession>
<dbReference type="GO" id="GO:0006302">
    <property type="term" value="P:double-strand break repair"/>
    <property type="evidence" value="ECO:0007669"/>
    <property type="project" value="InterPro"/>
</dbReference>